<keyword evidence="2" id="KW-1277">Toxin-antitoxin system</keyword>
<evidence type="ECO:0000256" key="7">
    <source>
        <dbReference type="ARBA" id="ARBA00050056"/>
    </source>
</evidence>
<name>A0A4Y7RGP2_9FIRM</name>
<proteinExistence type="inferred from homology"/>
<keyword evidence="5 8" id="KW-0378">Hydrolase</keyword>
<keyword evidence="3" id="KW-0540">Nuclease</keyword>
<dbReference type="NCBIfam" id="TIGR02116">
    <property type="entry name" value="toxin_Txe_YoeB"/>
    <property type="match status" value="1"/>
</dbReference>
<evidence type="ECO:0000256" key="5">
    <source>
        <dbReference type="ARBA" id="ARBA00022801"/>
    </source>
</evidence>
<gene>
    <name evidence="8" type="primary">relK</name>
    <name evidence="8" type="ORF">Psch_01733</name>
</gene>
<dbReference type="Gene3D" id="3.30.2310.20">
    <property type="entry name" value="RelE-like"/>
    <property type="match status" value="1"/>
</dbReference>
<evidence type="ECO:0000313" key="9">
    <source>
        <dbReference type="Proteomes" id="UP000298324"/>
    </source>
</evidence>
<comment type="caution">
    <text evidence="8">The sequence shown here is derived from an EMBL/GenBank/DDBJ whole genome shotgun (WGS) entry which is preliminary data.</text>
</comment>
<dbReference type="SUPFAM" id="SSF143011">
    <property type="entry name" value="RelE-like"/>
    <property type="match status" value="1"/>
</dbReference>
<dbReference type="Proteomes" id="UP000298324">
    <property type="component" value="Unassembled WGS sequence"/>
</dbReference>
<evidence type="ECO:0000256" key="3">
    <source>
        <dbReference type="ARBA" id="ARBA00022722"/>
    </source>
</evidence>
<protein>
    <recommendedName>
        <fullName evidence="7">Endoribonuclease YoeB</fullName>
    </recommendedName>
    <alternativeName>
        <fullName evidence="6">Putative mRNA interferase YoeB</fullName>
    </alternativeName>
</protein>
<reference evidence="8 9" key="1">
    <citation type="journal article" date="2018" name="Environ. Microbiol.">
        <title>Novel energy conservation strategies and behaviour of Pelotomaculum schinkii driving syntrophic propionate catabolism.</title>
        <authorList>
            <person name="Hidalgo-Ahumada C.A.P."/>
            <person name="Nobu M.K."/>
            <person name="Narihiro T."/>
            <person name="Tamaki H."/>
            <person name="Liu W.T."/>
            <person name="Kamagata Y."/>
            <person name="Stams A.J.M."/>
            <person name="Imachi H."/>
            <person name="Sousa D.Z."/>
        </authorList>
    </citation>
    <scope>NUCLEOTIDE SEQUENCE [LARGE SCALE GENOMIC DNA]</scope>
    <source>
        <strain evidence="8 9">HH</strain>
    </source>
</reference>
<dbReference type="AlphaFoldDB" id="A0A4Y7RGP2"/>
<evidence type="ECO:0000256" key="4">
    <source>
        <dbReference type="ARBA" id="ARBA00022759"/>
    </source>
</evidence>
<accession>A0A4Y7RGP2</accession>
<dbReference type="GO" id="GO:0045892">
    <property type="term" value="P:negative regulation of DNA-templated transcription"/>
    <property type="evidence" value="ECO:0007669"/>
    <property type="project" value="TreeGrafter"/>
</dbReference>
<dbReference type="RefSeq" id="WP_134218779.1">
    <property type="nucleotide sequence ID" value="NZ_QFGA01000001.1"/>
</dbReference>
<dbReference type="InterPro" id="IPR009614">
    <property type="entry name" value="YoeB_toxin"/>
</dbReference>
<evidence type="ECO:0000256" key="6">
    <source>
        <dbReference type="ARBA" id="ARBA00030388"/>
    </source>
</evidence>
<comment type="similarity">
    <text evidence="1">Belongs to the YoeB family.</text>
</comment>
<keyword evidence="4" id="KW-0255">Endonuclease</keyword>
<organism evidence="8 9">
    <name type="scientific">Pelotomaculum schinkii</name>
    <dbReference type="NCBI Taxonomy" id="78350"/>
    <lineage>
        <taxon>Bacteria</taxon>
        <taxon>Bacillati</taxon>
        <taxon>Bacillota</taxon>
        <taxon>Clostridia</taxon>
        <taxon>Eubacteriales</taxon>
        <taxon>Desulfotomaculaceae</taxon>
        <taxon>Pelotomaculum</taxon>
    </lineage>
</organism>
<dbReference type="EMBL" id="QFGA01000001">
    <property type="protein sequence ID" value="TEB08178.1"/>
    <property type="molecule type" value="Genomic_DNA"/>
</dbReference>
<dbReference type="InterPro" id="IPR035093">
    <property type="entry name" value="RelE/ParE_toxin_dom_sf"/>
</dbReference>
<dbReference type="GO" id="GO:0016787">
    <property type="term" value="F:hydrolase activity"/>
    <property type="evidence" value="ECO:0007669"/>
    <property type="project" value="UniProtKB-KW"/>
</dbReference>
<keyword evidence="9" id="KW-1185">Reference proteome</keyword>
<evidence type="ECO:0000256" key="2">
    <source>
        <dbReference type="ARBA" id="ARBA00022649"/>
    </source>
</evidence>
<dbReference type="Pfam" id="PF06769">
    <property type="entry name" value="YoeB_toxin"/>
    <property type="match status" value="1"/>
</dbReference>
<dbReference type="PANTHER" id="PTHR38039:SF1">
    <property type="entry name" value="TOXIN YOEB"/>
    <property type="match status" value="1"/>
</dbReference>
<dbReference type="GO" id="GO:0004519">
    <property type="term" value="F:endonuclease activity"/>
    <property type="evidence" value="ECO:0007669"/>
    <property type="project" value="UniProtKB-KW"/>
</dbReference>
<sequence>MSKSLTFAQNAWEDYLYWQTQDKKTLRRINQLLQDIQRNNFEGIGKPEPLKGDKTGLWSRRIDETNRILYRVTDTTIEIVQCHTHYGDK</sequence>
<dbReference type="PANTHER" id="PTHR38039">
    <property type="entry name" value="TOXIN YOEB"/>
    <property type="match status" value="1"/>
</dbReference>
<evidence type="ECO:0000313" key="8">
    <source>
        <dbReference type="EMBL" id="TEB08178.1"/>
    </source>
</evidence>
<evidence type="ECO:0000256" key="1">
    <source>
        <dbReference type="ARBA" id="ARBA00008172"/>
    </source>
</evidence>
<dbReference type="GO" id="GO:0006401">
    <property type="term" value="P:RNA catabolic process"/>
    <property type="evidence" value="ECO:0007669"/>
    <property type="project" value="InterPro"/>
</dbReference>